<dbReference type="PANTHER" id="PTHR31673">
    <property type="entry name" value="PROTEIN COBRA"/>
    <property type="match status" value="1"/>
</dbReference>
<evidence type="ECO:0000256" key="3">
    <source>
        <dbReference type="ARBA" id="ARBA00023180"/>
    </source>
</evidence>
<gene>
    <name evidence="4" type="ORF">COLO4_17244</name>
</gene>
<evidence type="ECO:0000256" key="1">
    <source>
        <dbReference type="ARBA" id="ARBA00005507"/>
    </source>
</evidence>
<dbReference type="Proteomes" id="UP000187203">
    <property type="component" value="Unassembled WGS sequence"/>
</dbReference>
<dbReference type="PANTHER" id="PTHR31673:SF41">
    <property type="entry name" value="COBRA-LIKE PROTEIN"/>
    <property type="match status" value="1"/>
</dbReference>
<comment type="caution">
    <text evidence="4">The sequence shown here is derived from an EMBL/GenBank/DDBJ whole genome shotgun (WGS) entry which is preliminary data.</text>
</comment>
<proteinExistence type="inferred from homology"/>
<evidence type="ECO:0000256" key="2">
    <source>
        <dbReference type="ARBA" id="ARBA00022729"/>
    </source>
</evidence>
<dbReference type="Pfam" id="PF04833">
    <property type="entry name" value="COBRA"/>
    <property type="match status" value="1"/>
</dbReference>
<name>A0A1R3JDI1_9ROSI</name>
<dbReference type="AlphaFoldDB" id="A0A1R3JDI1"/>
<dbReference type="OrthoDB" id="1554693at2759"/>
<organism evidence="4 5">
    <name type="scientific">Corchorus olitorius</name>
    <dbReference type="NCBI Taxonomy" id="93759"/>
    <lineage>
        <taxon>Eukaryota</taxon>
        <taxon>Viridiplantae</taxon>
        <taxon>Streptophyta</taxon>
        <taxon>Embryophyta</taxon>
        <taxon>Tracheophyta</taxon>
        <taxon>Spermatophyta</taxon>
        <taxon>Magnoliopsida</taxon>
        <taxon>eudicotyledons</taxon>
        <taxon>Gunneridae</taxon>
        <taxon>Pentapetalae</taxon>
        <taxon>rosids</taxon>
        <taxon>malvids</taxon>
        <taxon>Malvales</taxon>
        <taxon>Malvaceae</taxon>
        <taxon>Grewioideae</taxon>
        <taxon>Apeibeae</taxon>
        <taxon>Corchorus</taxon>
    </lineage>
</organism>
<keyword evidence="3" id="KW-0325">Glycoprotein</keyword>
<dbReference type="InterPro" id="IPR006918">
    <property type="entry name" value="COBRA_pln"/>
</dbReference>
<comment type="similarity">
    <text evidence="1">Belongs to the COBRA family.</text>
</comment>
<dbReference type="GO" id="GO:0005886">
    <property type="term" value="C:plasma membrane"/>
    <property type="evidence" value="ECO:0007669"/>
    <property type="project" value="TreeGrafter"/>
</dbReference>
<evidence type="ECO:0000313" key="4">
    <source>
        <dbReference type="EMBL" id="OMO92884.1"/>
    </source>
</evidence>
<dbReference type="STRING" id="93759.A0A1R3JDI1"/>
<dbReference type="GO" id="GO:0052324">
    <property type="term" value="P:plant-type cell wall cellulose biosynthetic process"/>
    <property type="evidence" value="ECO:0007669"/>
    <property type="project" value="TreeGrafter"/>
</dbReference>
<reference evidence="5" key="1">
    <citation type="submission" date="2013-09" db="EMBL/GenBank/DDBJ databases">
        <title>Corchorus olitorius genome sequencing.</title>
        <authorList>
            <person name="Alam M."/>
            <person name="Haque M.S."/>
            <person name="Islam M.S."/>
            <person name="Emdad E.M."/>
            <person name="Islam M.M."/>
            <person name="Ahmed B."/>
            <person name="Halim A."/>
            <person name="Hossen Q.M.M."/>
            <person name="Hossain M.Z."/>
            <person name="Ahmed R."/>
            <person name="Khan M.M."/>
            <person name="Islam R."/>
            <person name="Rashid M.M."/>
            <person name="Khan S.A."/>
            <person name="Rahman M.S."/>
            <person name="Alam M."/>
            <person name="Yahiya A.S."/>
            <person name="Khan M.S."/>
            <person name="Azam M.S."/>
            <person name="Haque T."/>
            <person name="Lashkar M.Z.H."/>
            <person name="Akhand A.I."/>
            <person name="Morshed G."/>
            <person name="Roy S."/>
            <person name="Uddin K.S."/>
            <person name="Rabeya T."/>
            <person name="Hossain A.S."/>
            <person name="Chowdhury A."/>
            <person name="Snigdha A.R."/>
            <person name="Mortoza M.S."/>
            <person name="Matin S.A."/>
            <person name="Hoque S.M.E."/>
            <person name="Islam M.K."/>
            <person name="Roy D.K."/>
            <person name="Haider R."/>
            <person name="Moosa M.M."/>
            <person name="Elias S.M."/>
            <person name="Hasan A.M."/>
            <person name="Jahan S."/>
            <person name="Shafiuddin M."/>
            <person name="Mahmood N."/>
            <person name="Shommy N.S."/>
        </authorList>
    </citation>
    <scope>NUCLEOTIDE SEQUENCE [LARGE SCALE GENOMIC DNA]</scope>
    <source>
        <strain evidence="5">cv. O-4</strain>
    </source>
</reference>
<protein>
    <submittedName>
        <fullName evidence="4">COBRA-like protein 1-like protein</fullName>
    </submittedName>
</protein>
<evidence type="ECO:0000313" key="5">
    <source>
        <dbReference type="Proteomes" id="UP000187203"/>
    </source>
</evidence>
<dbReference type="EMBL" id="AWUE01016323">
    <property type="protein sequence ID" value="OMO92884.1"/>
    <property type="molecule type" value="Genomic_DNA"/>
</dbReference>
<keyword evidence="5" id="KW-1185">Reference proteome</keyword>
<accession>A0A1R3JDI1</accession>
<dbReference type="GO" id="GO:0010215">
    <property type="term" value="P:cellulose microfibril organization"/>
    <property type="evidence" value="ECO:0007669"/>
    <property type="project" value="InterPro"/>
</dbReference>
<sequence length="233" mass="25937">MIFIKFVPADCSNEENYYGNTAFSLVSSVSTFVTFNYNFYHPSDHQLAVIRLRKMELFLSRARVTIQNYYQYRHVDESGWKLGWTWANNEIIWSMSGAFATTQGDCSQFKSQTPHSCKRSPVIADLMPDAPPESRTDGCCHGGLIASWAVNPSKSFSCFEMKVGNLSDSNLKGPVNLTLMAPGPGYTCGLVEETDPSSLKSLGSWPNGQKHQSSFGKLVGVRTLALSDELWYS</sequence>
<keyword evidence="2" id="KW-0732">Signal</keyword>